<keyword evidence="4" id="KW-0804">Transcription</keyword>
<dbReference type="InterPro" id="IPR036271">
    <property type="entry name" value="Tet_transcr_reg_TetR-rel_C_sf"/>
</dbReference>
<dbReference type="GO" id="GO:0003700">
    <property type="term" value="F:DNA-binding transcription factor activity"/>
    <property type="evidence" value="ECO:0007669"/>
    <property type="project" value="TreeGrafter"/>
</dbReference>
<dbReference type="AlphaFoldDB" id="A0A4R2R623"/>
<dbReference type="OrthoDB" id="329481at2"/>
<dbReference type="Gene3D" id="1.10.10.60">
    <property type="entry name" value="Homeodomain-like"/>
    <property type="match status" value="1"/>
</dbReference>
<keyword evidence="3 5" id="KW-0238">DNA-binding</keyword>
<dbReference type="EMBL" id="SLXQ01000001">
    <property type="protein sequence ID" value="TCP57258.1"/>
    <property type="molecule type" value="Genomic_DNA"/>
</dbReference>
<dbReference type="GO" id="GO:0000976">
    <property type="term" value="F:transcription cis-regulatory region binding"/>
    <property type="evidence" value="ECO:0007669"/>
    <property type="project" value="TreeGrafter"/>
</dbReference>
<dbReference type="InterPro" id="IPR050109">
    <property type="entry name" value="HTH-type_TetR-like_transc_reg"/>
</dbReference>
<keyword evidence="1" id="KW-0678">Repressor</keyword>
<evidence type="ECO:0000256" key="5">
    <source>
        <dbReference type="PROSITE-ProRule" id="PRU00335"/>
    </source>
</evidence>
<proteinExistence type="predicted"/>
<feature type="DNA-binding region" description="H-T-H motif" evidence="5">
    <location>
        <begin position="29"/>
        <end position="48"/>
    </location>
</feature>
<dbReference type="InterPro" id="IPR003012">
    <property type="entry name" value="Tet_transcr_reg_TetR"/>
</dbReference>
<dbReference type="PANTHER" id="PTHR30055:SF151">
    <property type="entry name" value="TRANSCRIPTIONAL REGULATORY PROTEIN"/>
    <property type="match status" value="1"/>
</dbReference>
<dbReference type="InterPro" id="IPR004111">
    <property type="entry name" value="Repressor_TetR_C"/>
</dbReference>
<dbReference type="GO" id="GO:0045892">
    <property type="term" value="P:negative regulation of DNA-templated transcription"/>
    <property type="evidence" value="ECO:0007669"/>
    <property type="project" value="InterPro"/>
</dbReference>
<evidence type="ECO:0000259" key="6">
    <source>
        <dbReference type="PROSITE" id="PS50977"/>
    </source>
</evidence>
<dbReference type="PANTHER" id="PTHR30055">
    <property type="entry name" value="HTH-TYPE TRANSCRIPTIONAL REGULATOR RUTR"/>
    <property type="match status" value="1"/>
</dbReference>
<protein>
    <submittedName>
        <fullName evidence="7">TetR family transcriptional regulator</fullName>
    </submittedName>
</protein>
<feature type="domain" description="HTH tetR-type" evidence="6">
    <location>
        <begin position="6"/>
        <end position="66"/>
    </location>
</feature>
<dbReference type="Pfam" id="PF02909">
    <property type="entry name" value="TetR_C_1"/>
    <property type="match status" value="1"/>
</dbReference>
<evidence type="ECO:0000313" key="8">
    <source>
        <dbReference type="Proteomes" id="UP000294911"/>
    </source>
</evidence>
<evidence type="ECO:0000313" key="7">
    <source>
        <dbReference type="EMBL" id="TCP57258.1"/>
    </source>
</evidence>
<reference evidence="7 8" key="1">
    <citation type="submission" date="2019-03" db="EMBL/GenBank/DDBJ databases">
        <title>Genomic Encyclopedia of Type Strains, Phase IV (KMG-IV): sequencing the most valuable type-strain genomes for metagenomic binning, comparative biology and taxonomic classification.</title>
        <authorList>
            <person name="Goeker M."/>
        </authorList>
    </citation>
    <scope>NUCLEOTIDE SEQUENCE [LARGE SCALE GENOMIC DNA]</scope>
    <source>
        <strain evidence="7 8">DSM 45765</strain>
    </source>
</reference>
<organism evidence="7 8">
    <name type="scientific">Tamaricihabitans halophyticus</name>
    <dbReference type="NCBI Taxonomy" id="1262583"/>
    <lineage>
        <taxon>Bacteria</taxon>
        <taxon>Bacillati</taxon>
        <taxon>Actinomycetota</taxon>
        <taxon>Actinomycetes</taxon>
        <taxon>Pseudonocardiales</taxon>
        <taxon>Pseudonocardiaceae</taxon>
        <taxon>Tamaricihabitans</taxon>
    </lineage>
</organism>
<comment type="caution">
    <text evidence="7">The sequence shown here is derived from an EMBL/GenBank/DDBJ whole genome shotgun (WGS) entry which is preliminary data.</text>
</comment>
<evidence type="ECO:0000256" key="3">
    <source>
        <dbReference type="ARBA" id="ARBA00023125"/>
    </source>
</evidence>
<sequence length="205" mass="22354">MPRPRSLTTDTIAAAAIAVLDRDGYTALSMRTVARELNMSTMALYRYLADRDDLERLIVDYVWAPVDVKVPANRSWDEQIALLVGRVRTAAKAHPEAVPLLLRHRQASARSVAWIETMLGVLADAGFSGNARVIAQRTIVNYLVGAIQSEHLSALDGAGTAALAALPRDEFPQLRETARIASRLTPDTEFRRGLAIVLNGLGVPD</sequence>
<dbReference type="SUPFAM" id="SSF46689">
    <property type="entry name" value="Homeodomain-like"/>
    <property type="match status" value="1"/>
</dbReference>
<evidence type="ECO:0000256" key="1">
    <source>
        <dbReference type="ARBA" id="ARBA00022491"/>
    </source>
</evidence>
<evidence type="ECO:0000256" key="4">
    <source>
        <dbReference type="ARBA" id="ARBA00023163"/>
    </source>
</evidence>
<dbReference type="GO" id="GO:0046677">
    <property type="term" value="P:response to antibiotic"/>
    <property type="evidence" value="ECO:0007669"/>
    <property type="project" value="InterPro"/>
</dbReference>
<dbReference type="Proteomes" id="UP000294911">
    <property type="component" value="Unassembled WGS sequence"/>
</dbReference>
<dbReference type="InterPro" id="IPR009057">
    <property type="entry name" value="Homeodomain-like_sf"/>
</dbReference>
<accession>A0A4R2R623</accession>
<name>A0A4R2R623_9PSEU</name>
<dbReference type="RefSeq" id="WP_132875757.1">
    <property type="nucleotide sequence ID" value="NZ_SLXQ01000001.1"/>
</dbReference>
<dbReference type="PRINTS" id="PR00400">
    <property type="entry name" value="TETREPRESSOR"/>
</dbReference>
<dbReference type="Gene3D" id="1.10.357.10">
    <property type="entry name" value="Tetracycline Repressor, domain 2"/>
    <property type="match status" value="1"/>
</dbReference>
<keyword evidence="2" id="KW-0805">Transcription regulation</keyword>
<dbReference type="SUPFAM" id="SSF48498">
    <property type="entry name" value="Tetracyclin repressor-like, C-terminal domain"/>
    <property type="match status" value="1"/>
</dbReference>
<gene>
    <name evidence="7" type="ORF">EV191_1011211</name>
</gene>
<keyword evidence="8" id="KW-1185">Reference proteome</keyword>
<dbReference type="Pfam" id="PF00440">
    <property type="entry name" value="TetR_N"/>
    <property type="match status" value="1"/>
</dbReference>
<dbReference type="PROSITE" id="PS50977">
    <property type="entry name" value="HTH_TETR_2"/>
    <property type="match status" value="1"/>
</dbReference>
<dbReference type="InterPro" id="IPR001647">
    <property type="entry name" value="HTH_TetR"/>
</dbReference>
<evidence type="ECO:0000256" key="2">
    <source>
        <dbReference type="ARBA" id="ARBA00023015"/>
    </source>
</evidence>